<name>A0A8J6CV97_9ROSI</name>
<evidence type="ECO:0000313" key="2">
    <source>
        <dbReference type="Proteomes" id="UP000701853"/>
    </source>
</evidence>
<dbReference type="EMBL" id="JAHUZN010000008">
    <property type="protein sequence ID" value="KAG8485874.1"/>
    <property type="molecule type" value="Genomic_DNA"/>
</dbReference>
<proteinExistence type="predicted"/>
<evidence type="ECO:0000313" key="1">
    <source>
        <dbReference type="EMBL" id="KAG8485874.1"/>
    </source>
</evidence>
<reference evidence="1 2" key="1">
    <citation type="journal article" date="2021" name="bioRxiv">
        <title>The Gossypium anomalum genome as a resource for cotton improvement and evolutionary analysis of hybrid incompatibility.</title>
        <authorList>
            <person name="Grover C.E."/>
            <person name="Yuan D."/>
            <person name="Arick M.A."/>
            <person name="Miller E.R."/>
            <person name="Hu G."/>
            <person name="Peterson D.G."/>
            <person name="Wendel J.F."/>
            <person name="Udall J.A."/>
        </authorList>
    </citation>
    <scope>NUCLEOTIDE SEQUENCE [LARGE SCALE GENOMIC DNA]</scope>
    <source>
        <strain evidence="1">JFW-Udall</strain>
        <tissue evidence="1">Leaf</tissue>
    </source>
</reference>
<dbReference type="Proteomes" id="UP000701853">
    <property type="component" value="Chromosome 8"/>
</dbReference>
<keyword evidence="2" id="KW-1185">Reference proteome</keyword>
<sequence length="220" mass="24868">MDRSKGSSTPMITTWHLSAHVGSPIEDKHLCRSIIVALQYVVITRLDIAFSMNKDTLDHEVRFTRTLKLLLEGYSDEIAGNLVLHSKFKHVELDLFFVREKFRSGSLQVGHVPSQDQIVDIFTKLLSAGLFTKFRGQLKVLTNSHEVTRMKESHQERGILTGSDLALTPFVKHSRILKLVVVDSLRTRQSLVPGPSMAFDPNQSNKRIVKKGSNPIHNRC</sequence>
<gene>
    <name evidence="1" type="ORF">CXB51_020189</name>
</gene>
<organism evidence="1 2">
    <name type="scientific">Gossypium anomalum</name>
    <dbReference type="NCBI Taxonomy" id="47600"/>
    <lineage>
        <taxon>Eukaryota</taxon>
        <taxon>Viridiplantae</taxon>
        <taxon>Streptophyta</taxon>
        <taxon>Embryophyta</taxon>
        <taxon>Tracheophyta</taxon>
        <taxon>Spermatophyta</taxon>
        <taxon>Magnoliopsida</taxon>
        <taxon>eudicotyledons</taxon>
        <taxon>Gunneridae</taxon>
        <taxon>Pentapetalae</taxon>
        <taxon>rosids</taxon>
        <taxon>malvids</taxon>
        <taxon>Malvales</taxon>
        <taxon>Malvaceae</taxon>
        <taxon>Malvoideae</taxon>
        <taxon>Gossypium</taxon>
    </lineage>
</organism>
<dbReference type="PANTHER" id="PTHR36726:SF5">
    <property type="entry name" value="CLAVATA3_ESR (CLE) GENE FAMILY MEMBER MTCLE11"/>
    <property type="match status" value="1"/>
</dbReference>
<comment type="caution">
    <text evidence="1">The sequence shown here is derived from an EMBL/GenBank/DDBJ whole genome shotgun (WGS) entry which is preliminary data.</text>
</comment>
<dbReference type="OrthoDB" id="1192411at2759"/>
<accession>A0A8J6CV97</accession>
<dbReference type="InterPro" id="IPR038821">
    <property type="entry name" value="CLE45-like"/>
</dbReference>
<protein>
    <submittedName>
        <fullName evidence="1">Uncharacterized protein</fullName>
    </submittedName>
</protein>
<dbReference type="AlphaFoldDB" id="A0A8J6CV97"/>
<dbReference type="PANTHER" id="PTHR36726">
    <property type="entry name" value="CLAVATA3/ESR (CLE)-RELATED PROTEIN 45"/>
    <property type="match status" value="1"/>
</dbReference>